<evidence type="ECO:0000313" key="3">
    <source>
        <dbReference type="Proteomes" id="UP000076447"/>
    </source>
</evidence>
<comment type="caution">
    <text evidence="2">The sequence shown here is derived from an EMBL/GenBank/DDBJ whole genome shotgun (WGS) entry which is preliminary data.</text>
</comment>
<dbReference type="AlphaFoldDB" id="A0A161XKA1"/>
<protein>
    <submittedName>
        <fullName evidence="2">Uncharacterized protein</fullName>
    </submittedName>
</protein>
<dbReference type="Proteomes" id="UP000076447">
    <property type="component" value="Unassembled WGS sequence"/>
</dbReference>
<accession>A0A161XKA1</accession>
<reference evidence="2 3" key="1">
    <citation type="submission" date="2016-01" db="EMBL/GenBank/DDBJ databases">
        <title>Genome sequence of Oerskovia enterophila VJag, an agar and cellulose degrading bacterium.</title>
        <authorList>
            <person name="Poehlein A."/>
            <person name="Jag V."/>
            <person name="Bengelsdorf F."/>
            <person name="Duerre P."/>
            <person name="Daniel R."/>
        </authorList>
    </citation>
    <scope>NUCLEOTIDE SEQUENCE [LARGE SCALE GENOMIC DNA]</scope>
    <source>
        <strain evidence="2 3">VJag</strain>
    </source>
</reference>
<sequence>MREAREEGGPGVVGHGVEVRDPVEVAHVRPTTVQAREGVQVVGPAREPGLRVGRVGRVVSQVGPPGPRGQDVRDPVDRHVRLDTDRAQHVLAPRARRLGLRDERHQAVEVLGRPRPGQHALARRGQVAVSGGQRELAEPEGQLGGQRALVERGPHQGEHLPDGGGHLGGHVPLGAGNRGVGLATWQGNGRPRLGLDVSEVLEVAQERIAVRGLVREVQDVVLDRGLLEERARRGHRGAEAFEERVRRFRVDEPQTERAREREERRGTSLAGCAGRARIPLVRGEQERATGPPHRAAVRERDGDGTESVEHTRLAAVRREDRVDLPPAARAHARGKLVEHVGQVTRLHAQRARDREAGRRDVHEPGHPASEDPEHGGVAAHLARKDLSVSWSDEVP</sequence>
<feature type="region of interest" description="Disordered" evidence="1">
    <location>
        <begin position="1"/>
        <end position="20"/>
    </location>
</feature>
<feature type="region of interest" description="Disordered" evidence="1">
    <location>
        <begin position="117"/>
        <end position="143"/>
    </location>
</feature>
<proteinExistence type="predicted"/>
<feature type="compositionally biased region" description="Basic and acidic residues" evidence="1">
    <location>
        <begin position="350"/>
        <end position="374"/>
    </location>
</feature>
<name>A0A161XKA1_9CELL</name>
<evidence type="ECO:0000256" key="1">
    <source>
        <dbReference type="SAM" id="MobiDB-lite"/>
    </source>
</evidence>
<evidence type="ECO:0000313" key="2">
    <source>
        <dbReference type="EMBL" id="KZM37207.1"/>
    </source>
</evidence>
<feature type="region of interest" description="Disordered" evidence="1">
    <location>
        <begin position="284"/>
        <end position="308"/>
    </location>
</feature>
<feature type="region of interest" description="Disordered" evidence="1">
    <location>
        <begin position="344"/>
        <end position="395"/>
    </location>
</feature>
<dbReference type="EMBL" id="LRIE01000020">
    <property type="protein sequence ID" value="KZM37207.1"/>
    <property type="molecule type" value="Genomic_DNA"/>
</dbReference>
<feature type="compositionally biased region" description="Basic and acidic residues" evidence="1">
    <location>
        <begin position="296"/>
        <end position="308"/>
    </location>
</feature>
<organism evidence="2 3">
    <name type="scientific">Oerskovia enterophila</name>
    <dbReference type="NCBI Taxonomy" id="43678"/>
    <lineage>
        <taxon>Bacteria</taxon>
        <taxon>Bacillati</taxon>
        <taxon>Actinomycetota</taxon>
        <taxon>Actinomycetes</taxon>
        <taxon>Micrococcales</taxon>
        <taxon>Cellulomonadaceae</taxon>
        <taxon>Oerskovia</taxon>
    </lineage>
</organism>
<gene>
    <name evidence="2" type="ORF">OJAG_00890</name>
</gene>